<dbReference type="EMBL" id="JAAALK010000283">
    <property type="protein sequence ID" value="KAG8071423.1"/>
    <property type="molecule type" value="Genomic_DNA"/>
</dbReference>
<dbReference type="GO" id="GO:0000785">
    <property type="term" value="C:chromatin"/>
    <property type="evidence" value="ECO:0007669"/>
    <property type="project" value="TreeGrafter"/>
</dbReference>
<evidence type="ECO:0000256" key="9">
    <source>
        <dbReference type="ARBA" id="ARBA00058864"/>
    </source>
</evidence>
<dbReference type="Pfam" id="PF20168">
    <property type="entry name" value="PDS5"/>
    <property type="match status" value="1"/>
</dbReference>
<evidence type="ECO:0000256" key="3">
    <source>
        <dbReference type="ARBA" id="ARBA00022737"/>
    </source>
</evidence>
<feature type="compositionally biased region" description="Polar residues" evidence="10">
    <location>
        <begin position="276"/>
        <end position="285"/>
    </location>
</feature>
<reference evidence="11" key="2">
    <citation type="submission" date="2021-02" db="EMBL/GenBank/DDBJ databases">
        <authorList>
            <person name="Kimball J.A."/>
            <person name="Haas M.W."/>
            <person name="Macchietto M."/>
            <person name="Kono T."/>
            <person name="Duquette J."/>
            <person name="Shao M."/>
        </authorList>
    </citation>
    <scope>NUCLEOTIDE SEQUENCE</scope>
    <source>
        <tissue evidence="11">Fresh leaf tissue</tissue>
    </source>
</reference>
<keyword evidence="4" id="KW-0227">DNA damage</keyword>
<feature type="compositionally biased region" description="Basic and acidic residues" evidence="10">
    <location>
        <begin position="258"/>
        <end position="272"/>
    </location>
</feature>
<keyword evidence="12" id="KW-1185">Reference proteome</keyword>
<evidence type="ECO:0000256" key="2">
    <source>
        <dbReference type="ARBA" id="ARBA00006254"/>
    </source>
</evidence>
<dbReference type="CDD" id="cd20404">
    <property type="entry name" value="Tudor_Agenet_AtEML-like"/>
    <property type="match status" value="1"/>
</dbReference>
<feature type="compositionally biased region" description="Basic and acidic residues" evidence="10">
    <location>
        <begin position="685"/>
        <end position="696"/>
    </location>
</feature>
<dbReference type="GO" id="GO:0005634">
    <property type="term" value="C:nucleus"/>
    <property type="evidence" value="ECO:0007669"/>
    <property type="project" value="UniProtKB-SubCell"/>
</dbReference>
<feature type="region of interest" description="Disordered" evidence="10">
    <location>
        <begin position="258"/>
        <end position="507"/>
    </location>
</feature>
<comment type="subcellular location">
    <subcellularLocation>
        <location evidence="1">Nucleus</location>
    </subcellularLocation>
</comment>
<feature type="compositionally biased region" description="Polar residues" evidence="10">
    <location>
        <begin position="294"/>
        <end position="307"/>
    </location>
</feature>
<organism evidence="11 12">
    <name type="scientific">Zizania palustris</name>
    <name type="common">Northern wild rice</name>
    <dbReference type="NCBI Taxonomy" id="103762"/>
    <lineage>
        <taxon>Eukaryota</taxon>
        <taxon>Viridiplantae</taxon>
        <taxon>Streptophyta</taxon>
        <taxon>Embryophyta</taxon>
        <taxon>Tracheophyta</taxon>
        <taxon>Spermatophyta</taxon>
        <taxon>Magnoliopsida</taxon>
        <taxon>Liliopsida</taxon>
        <taxon>Poales</taxon>
        <taxon>Poaceae</taxon>
        <taxon>BOP clade</taxon>
        <taxon>Oryzoideae</taxon>
        <taxon>Oryzeae</taxon>
        <taxon>Zizaniinae</taxon>
        <taxon>Zizania</taxon>
    </lineage>
</organism>
<evidence type="ECO:0000256" key="1">
    <source>
        <dbReference type="ARBA" id="ARBA00004123"/>
    </source>
</evidence>
<gene>
    <name evidence="11" type="ORF">GUJ93_ZPchr0006g41887</name>
</gene>
<feature type="compositionally biased region" description="Polar residues" evidence="10">
    <location>
        <begin position="316"/>
        <end position="328"/>
    </location>
</feature>
<feature type="compositionally biased region" description="Basic and acidic residues" evidence="10">
    <location>
        <begin position="655"/>
        <end position="676"/>
    </location>
</feature>
<sequence>MESVWFSFITDMIDTEKYLLEVEQAPPESMTRAAGPAIAALVKKELLGHSNYNVKLGVISCISEITRITAPDTPYDDDVMKDVFSIMVGSFEKLDDMESPLFGRIVSILETVAKVRSCVVMLDLECDDLIQQMFHNFLSTVSSNHSETVITCMTTIMKLVIDESEEVQIPIAECLLQHAKTTLKETSTASFELSEKVIGECSEKLKPVFLQLLKGSPLNEYSNIVTSVCEDDSGVREYTNADPSGKDMVDDGKLSERTISDELPHESLKLDYPDQDVTQTTTVSGDATPDDNGTESVAANPKGSSNHGSDEHLQLKPSSTSESTAHSNVDTDKEALVASGVLSSETEVGIKKLSKVVSRPVDETPADSTPVMAKPRRGRPPGAKSSEKNAVRKNQSPGLKKVETTDSVGKLTKQSSKDDTKPSTRKAGEGQSSKKQQKTSLKQQKDETISKEDTAMDLSLKEMVSPKSVSKGSGRNKGQSQDNTGSKRKRSDEDEEIPRSRKNKGLDGSLVGSRIRVWWPDDKKFYKGVVDSFDTFSKRHKIAYDDGDVEVLLLRDEKWEFVNEEQEKTPDVASEISPRPRGRKGRRNSVLLEAGIAETPKSGGSDVPKKRGRPKGSSNGTPKSVISATTSKSKGKAASKNVTEIPIIGADLTTEAEKEAIPSTDKAMDDLPKEDSNTEAIPSTDKAKDDLPKEDSNTEAIPSTDKAKDDLPNEDSNNEAIPSTDKAKVDLPKEGSNKEAGGRGNDSKDETKSTEGKAKSGRKPKVAAAPASGEGSKANSVSADEEKLKETEGKAAEKEPGGSAGSTSTGKKRRRKA</sequence>
<evidence type="ECO:0000256" key="6">
    <source>
        <dbReference type="ARBA" id="ARBA00023204"/>
    </source>
</evidence>
<feature type="compositionally biased region" description="Low complexity" evidence="10">
    <location>
        <begin position="627"/>
        <end position="640"/>
    </location>
</feature>
<comment type="function">
    <text evidence="9">Cohesin cofactor dispensable during the meiotic division but playing an important role in DNA repair by homologous recombination (HR) probably by helping SMC5/SMC6 complex. Regulator of sister chromatid cohesion in mitosis which may stabilize cohesin complex association with chromatin. May couple sister chromatid cohesion during mitosis to DNA replication. Cohesion ensures that chromosome partitioning is accurate in both meiotic and mitotic cells and plays an important role in DNA repair.</text>
</comment>
<name>A0A8J5SZS1_ZIZPA</name>
<dbReference type="OrthoDB" id="200660at2759"/>
<evidence type="ECO:0000256" key="4">
    <source>
        <dbReference type="ARBA" id="ARBA00022763"/>
    </source>
</evidence>
<protein>
    <recommendedName>
        <fullName evidence="13">Tudor domain-containing protein</fullName>
    </recommendedName>
</protein>
<dbReference type="Proteomes" id="UP000729402">
    <property type="component" value="Unassembled WGS sequence"/>
</dbReference>
<keyword evidence="8" id="KW-0131">Cell cycle</keyword>
<evidence type="ECO:0000313" key="12">
    <source>
        <dbReference type="Proteomes" id="UP000729402"/>
    </source>
</evidence>
<proteinExistence type="inferred from homology"/>
<keyword evidence="5" id="KW-0498">Mitosis</keyword>
<feature type="compositionally biased region" description="Basic and acidic residues" evidence="10">
    <location>
        <begin position="725"/>
        <end position="758"/>
    </location>
</feature>
<evidence type="ECO:0000256" key="7">
    <source>
        <dbReference type="ARBA" id="ARBA00023242"/>
    </source>
</evidence>
<feature type="compositionally biased region" description="Polar residues" evidence="10">
    <location>
        <begin position="467"/>
        <end position="484"/>
    </location>
</feature>
<accession>A0A8J5SZS1</accession>
<dbReference type="GO" id="GO:0009556">
    <property type="term" value="P:microsporogenesis"/>
    <property type="evidence" value="ECO:0007669"/>
    <property type="project" value="UniProtKB-ARBA"/>
</dbReference>
<keyword evidence="5" id="KW-0132">Cell division</keyword>
<dbReference type="GO" id="GO:0007064">
    <property type="term" value="P:mitotic sister chromatid cohesion"/>
    <property type="evidence" value="ECO:0007669"/>
    <property type="project" value="InterPro"/>
</dbReference>
<dbReference type="InterPro" id="IPR039776">
    <property type="entry name" value="Pds5"/>
</dbReference>
<feature type="compositionally biased region" description="Basic and acidic residues" evidence="10">
    <location>
        <begin position="443"/>
        <end position="454"/>
    </location>
</feature>
<evidence type="ECO:0000256" key="10">
    <source>
        <dbReference type="SAM" id="MobiDB-lite"/>
    </source>
</evidence>
<evidence type="ECO:0000313" key="11">
    <source>
        <dbReference type="EMBL" id="KAG8071423.1"/>
    </source>
</evidence>
<dbReference type="FunFam" id="2.30.30.140:FF:000033">
    <property type="entry name" value="Binding protein"/>
    <property type="match status" value="1"/>
</dbReference>
<dbReference type="PANTHER" id="PTHR12663">
    <property type="entry name" value="ANDROGEN INDUCED INHIBITOR OF PROLIFERATION AS3 / PDS5-RELATED"/>
    <property type="match status" value="1"/>
</dbReference>
<feature type="compositionally biased region" description="Low complexity" evidence="10">
    <location>
        <begin position="431"/>
        <end position="442"/>
    </location>
</feature>
<keyword evidence="7" id="KW-0539">Nucleus</keyword>
<comment type="caution">
    <text evidence="11">The sequence shown here is derived from an EMBL/GenBank/DDBJ whole genome shotgun (WGS) entry which is preliminary data.</text>
</comment>
<evidence type="ECO:0000256" key="8">
    <source>
        <dbReference type="ARBA" id="ARBA00023306"/>
    </source>
</evidence>
<keyword evidence="3" id="KW-0677">Repeat</keyword>
<reference evidence="11" key="1">
    <citation type="journal article" date="2021" name="bioRxiv">
        <title>Whole Genome Assembly and Annotation of Northern Wild Rice, Zizania palustris L., Supports a Whole Genome Duplication in the Zizania Genus.</title>
        <authorList>
            <person name="Haas M."/>
            <person name="Kono T."/>
            <person name="Macchietto M."/>
            <person name="Millas R."/>
            <person name="McGilp L."/>
            <person name="Shao M."/>
            <person name="Duquette J."/>
            <person name="Hirsch C.N."/>
            <person name="Kimball J."/>
        </authorList>
    </citation>
    <scope>NUCLEOTIDE SEQUENCE</scope>
    <source>
        <tissue evidence="11">Fresh leaf tissue</tissue>
    </source>
</reference>
<feature type="compositionally biased region" description="Polar residues" evidence="10">
    <location>
        <begin position="616"/>
        <end position="626"/>
    </location>
</feature>
<feature type="compositionally biased region" description="Basic and acidic residues" evidence="10">
    <location>
        <begin position="415"/>
        <end position="428"/>
    </location>
</feature>
<dbReference type="GO" id="GO:0006281">
    <property type="term" value="P:DNA repair"/>
    <property type="evidence" value="ECO:0007669"/>
    <property type="project" value="UniProtKB-KW"/>
</dbReference>
<evidence type="ECO:0008006" key="13">
    <source>
        <dbReference type="Google" id="ProtNLM"/>
    </source>
</evidence>
<dbReference type="PANTHER" id="PTHR12663:SF44">
    <property type="entry name" value="OS02G0612800 PROTEIN"/>
    <property type="match status" value="1"/>
</dbReference>
<feature type="compositionally biased region" description="Basic and acidic residues" evidence="10">
    <location>
        <begin position="784"/>
        <end position="800"/>
    </location>
</feature>
<comment type="similarity">
    <text evidence="2">Belongs to the PDS5 family.</text>
</comment>
<evidence type="ECO:0000256" key="5">
    <source>
        <dbReference type="ARBA" id="ARBA00022776"/>
    </source>
</evidence>
<keyword evidence="6" id="KW-0234">DNA repair</keyword>
<feature type="region of interest" description="Disordered" evidence="10">
    <location>
        <begin position="563"/>
        <end position="817"/>
    </location>
</feature>
<dbReference type="GO" id="GO:0035825">
    <property type="term" value="P:homologous recombination"/>
    <property type="evidence" value="ECO:0007669"/>
    <property type="project" value="UniProtKB-ARBA"/>
</dbReference>
<dbReference type="AlphaFoldDB" id="A0A8J5SZS1"/>